<comment type="caution">
    <text evidence="2">The sequence shown here is derived from an EMBL/GenBank/DDBJ whole genome shotgun (WGS) entry which is preliminary data.</text>
</comment>
<keyword evidence="3" id="KW-1185">Reference proteome</keyword>
<feature type="region of interest" description="Disordered" evidence="1">
    <location>
        <begin position="61"/>
        <end position="82"/>
    </location>
</feature>
<dbReference type="Proteomes" id="UP000265515">
    <property type="component" value="Unassembled WGS sequence"/>
</dbReference>
<name>A0A388JN85_CHABU</name>
<feature type="compositionally biased region" description="Basic residues" evidence="1">
    <location>
        <begin position="184"/>
        <end position="195"/>
    </location>
</feature>
<dbReference type="Gramene" id="GBG59264">
    <property type="protein sequence ID" value="GBG59264"/>
    <property type="gene ID" value="CBR_g32279"/>
</dbReference>
<sequence>MYYESVTLLKNTAGLGMEHPYTEIVIWNQTRAIQLAMTKSTGAMRRAAQLALQKRNLSHLSKRGASGHWGGGGQDSSENKSEDLVVRCPWDREKLHNGPEALLGLWDGAIGALGESVIPHLHPAMFTVQRTQEDVLLASVAFRPWCKVGLKPPLNAKQRRELERKRRLEAAGLTRNRTQEKKKPGSSRKKKKRAKYIYPPSYGLFPPGTRTKRK</sequence>
<evidence type="ECO:0000256" key="1">
    <source>
        <dbReference type="SAM" id="MobiDB-lite"/>
    </source>
</evidence>
<dbReference type="AlphaFoldDB" id="A0A388JN85"/>
<organism evidence="2 3">
    <name type="scientific">Chara braunii</name>
    <name type="common">Braun's stonewort</name>
    <dbReference type="NCBI Taxonomy" id="69332"/>
    <lineage>
        <taxon>Eukaryota</taxon>
        <taxon>Viridiplantae</taxon>
        <taxon>Streptophyta</taxon>
        <taxon>Charophyceae</taxon>
        <taxon>Charales</taxon>
        <taxon>Characeae</taxon>
        <taxon>Chara</taxon>
    </lineage>
</organism>
<reference evidence="2 3" key="1">
    <citation type="journal article" date="2018" name="Cell">
        <title>The Chara Genome: Secondary Complexity and Implications for Plant Terrestrialization.</title>
        <authorList>
            <person name="Nishiyama T."/>
            <person name="Sakayama H."/>
            <person name="Vries J.D."/>
            <person name="Buschmann H."/>
            <person name="Saint-Marcoux D."/>
            <person name="Ullrich K.K."/>
            <person name="Haas F.B."/>
            <person name="Vanderstraeten L."/>
            <person name="Becker D."/>
            <person name="Lang D."/>
            <person name="Vosolsobe S."/>
            <person name="Rombauts S."/>
            <person name="Wilhelmsson P.K.I."/>
            <person name="Janitza P."/>
            <person name="Kern R."/>
            <person name="Heyl A."/>
            <person name="Rumpler F."/>
            <person name="Villalobos L.I.A.C."/>
            <person name="Clay J.M."/>
            <person name="Skokan R."/>
            <person name="Toyoda A."/>
            <person name="Suzuki Y."/>
            <person name="Kagoshima H."/>
            <person name="Schijlen E."/>
            <person name="Tajeshwar N."/>
            <person name="Catarino B."/>
            <person name="Hetherington A.J."/>
            <person name="Saltykova A."/>
            <person name="Bonnot C."/>
            <person name="Breuninger H."/>
            <person name="Symeonidi A."/>
            <person name="Radhakrishnan G.V."/>
            <person name="Van Nieuwerburgh F."/>
            <person name="Deforce D."/>
            <person name="Chang C."/>
            <person name="Karol K.G."/>
            <person name="Hedrich R."/>
            <person name="Ulvskov P."/>
            <person name="Glockner G."/>
            <person name="Delwiche C.F."/>
            <person name="Petrasek J."/>
            <person name="Van de Peer Y."/>
            <person name="Friml J."/>
            <person name="Beilby M."/>
            <person name="Dolan L."/>
            <person name="Kohara Y."/>
            <person name="Sugano S."/>
            <person name="Fujiyama A."/>
            <person name="Delaux P.-M."/>
            <person name="Quint M."/>
            <person name="TheiBen G."/>
            <person name="Hagemann M."/>
            <person name="Harholt J."/>
            <person name="Dunand C."/>
            <person name="Zachgo S."/>
            <person name="Langdale J."/>
            <person name="Maumus F."/>
            <person name="Straeten D.V.D."/>
            <person name="Gould S.B."/>
            <person name="Rensing S.A."/>
        </authorList>
    </citation>
    <scope>NUCLEOTIDE SEQUENCE [LARGE SCALE GENOMIC DNA]</scope>
    <source>
        <strain evidence="2 3">S276</strain>
    </source>
</reference>
<proteinExistence type="predicted"/>
<gene>
    <name evidence="2" type="ORF">CBR_g32279</name>
</gene>
<accession>A0A388JN85</accession>
<protein>
    <submittedName>
        <fullName evidence="2">Uncharacterized protein</fullName>
    </submittedName>
</protein>
<evidence type="ECO:0000313" key="3">
    <source>
        <dbReference type="Proteomes" id="UP000265515"/>
    </source>
</evidence>
<feature type="region of interest" description="Disordered" evidence="1">
    <location>
        <begin position="167"/>
        <end position="214"/>
    </location>
</feature>
<evidence type="ECO:0000313" key="2">
    <source>
        <dbReference type="EMBL" id="GBG59264.1"/>
    </source>
</evidence>
<dbReference type="EMBL" id="BFEA01000003">
    <property type="protein sequence ID" value="GBG59264.1"/>
    <property type="molecule type" value="Genomic_DNA"/>
</dbReference>